<dbReference type="EMBL" id="FMWK01000004">
    <property type="protein sequence ID" value="SCZ77894.1"/>
    <property type="molecule type" value="Genomic_DNA"/>
</dbReference>
<evidence type="ECO:0000313" key="2">
    <source>
        <dbReference type="EMBL" id="SCZ77894.1"/>
    </source>
</evidence>
<proteinExistence type="predicted"/>
<protein>
    <submittedName>
        <fullName evidence="2">Uncharacterized protein</fullName>
    </submittedName>
</protein>
<keyword evidence="1" id="KW-1133">Transmembrane helix</keyword>
<evidence type="ECO:0000256" key="1">
    <source>
        <dbReference type="SAM" id="Phobius"/>
    </source>
</evidence>
<dbReference type="Gene3D" id="2.60.40.2700">
    <property type="match status" value="1"/>
</dbReference>
<sequence length="629" mass="68374">MTKEKLSKIDKIDLIKCFIKALIKSARRAIRQSNLRYLIPYRKIIRHAFGTLVIMVVIISMALPNSLAADIDETTTAGTNTPAVMSEEEALEASIREFTVYGMYLKDEETESQAVEATLPVGDIGNNGYPYAKKAEEGVTLSIKLNDGVAEPTYQWQYSDDKTQWSDIEGATDQTFANTSPKDGRWYRCVVNGQESQPVQVVGQFKCESASEKDSQGRIWTNPLMKWYVSNGTVAYGINAAGTVFDVVGLYSKSGNTYMIQTAYSDGWKMVTSASDAPAVDYTAAQLDDLICSFNETNPYEIYLNANLAAGQSAFAFGCDTMLGNDSTSRAHSDFAALEVNKNQDNTVANIAMVGAGSSSQAVGSNPAFMITPITSEELEFWLGQYDARQYFSFNSGTGNITVDGEYIDNITTKTQGIDAGMTMSWFNVSDGGDVSFKFAVGDASSIGVATNGGNLNYIAELIEGLKQDTDYTVTIEGDETAYSVKSNALGHITLTGVDTNGNYFDFTGKTIHITKNGSESEKSTVNVSSRPYNVQEIPDSDEVVSIGDTSINVSIPLGSLQMFAQEYRICDQDGKEIEGFGWTRISGDGSLSFSGLQSGTTYIIKARVFANETTPASIGRIVYKFITN</sequence>
<keyword evidence="1" id="KW-0812">Transmembrane</keyword>
<reference evidence="2 3" key="1">
    <citation type="submission" date="2016-10" db="EMBL/GenBank/DDBJ databases">
        <authorList>
            <person name="de Groot N.N."/>
        </authorList>
    </citation>
    <scope>NUCLEOTIDE SEQUENCE [LARGE SCALE GENOMIC DNA]</scope>
    <source>
        <strain evidence="2 3">DSM 10317</strain>
    </source>
</reference>
<accession>A0A1G5RUV6</accession>
<keyword evidence="1" id="KW-0472">Membrane</keyword>
<dbReference type="AlphaFoldDB" id="A0A1G5RUV6"/>
<gene>
    <name evidence="2" type="ORF">SAMN02910350_00985</name>
</gene>
<dbReference type="Proteomes" id="UP000199428">
    <property type="component" value="Unassembled WGS sequence"/>
</dbReference>
<evidence type="ECO:0000313" key="3">
    <source>
        <dbReference type="Proteomes" id="UP000199428"/>
    </source>
</evidence>
<organism evidence="2 3">
    <name type="scientific">Pseudobutyrivibrio xylanivorans</name>
    <dbReference type="NCBI Taxonomy" id="185007"/>
    <lineage>
        <taxon>Bacteria</taxon>
        <taxon>Bacillati</taxon>
        <taxon>Bacillota</taxon>
        <taxon>Clostridia</taxon>
        <taxon>Lachnospirales</taxon>
        <taxon>Lachnospiraceae</taxon>
        <taxon>Pseudobutyrivibrio</taxon>
    </lineage>
</organism>
<dbReference type="RefSeq" id="WP_090161807.1">
    <property type="nucleotide sequence ID" value="NZ_FMWK01000004.1"/>
</dbReference>
<name>A0A1G5RUV6_PSEXY</name>
<feature type="transmembrane region" description="Helical" evidence="1">
    <location>
        <begin position="44"/>
        <end position="63"/>
    </location>
</feature>